<keyword evidence="2" id="KW-1185">Reference proteome</keyword>
<dbReference type="Proteomes" id="UP000735302">
    <property type="component" value="Unassembled WGS sequence"/>
</dbReference>
<dbReference type="Gene3D" id="2.40.70.10">
    <property type="entry name" value="Acid Proteases"/>
    <property type="match status" value="1"/>
</dbReference>
<dbReference type="InterPro" id="IPR021109">
    <property type="entry name" value="Peptidase_aspartic_dom_sf"/>
</dbReference>
<dbReference type="EMBL" id="BLXT01003580">
    <property type="protein sequence ID" value="GFO02241.1"/>
    <property type="molecule type" value="Genomic_DNA"/>
</dbReference>
<sequence length="149" mass="16705">MFTAGEDQTLHAYLIGFVNIQLGPVTNPEIIFVAPLQDDMLLGMDFHEKHQSVIDFKEKELKIKGEKSPIFPREKTTTGECFQVILRGNYSVEPNTMVHIPCKARLNLKMNEVKESTGGSKLLSPRILVEGKPAFNVCAIHLGDREVLL</sequence>
<proteinExistence type="predicted"/>
<dbReference type="AlphaFoldDB" id="A0AAV4A250"/>
<protein>
    <submittedName>
        <fullName evidence="1">Uncharacterized protein</fullName>
    </submittedName>
</protein>
<organism evidence="1 2">
    <name type="scientific">Plakobranchus ocellatus</name>
    <dbReference type="NCBI Taxonomy" id="259542"/>
    <lineage>
        <taxon>Eukaryota</taxon>
        <taxon>Metazoa</taxon>
        <taxon>Spiralia</taxon>
        <taxon>Lophotrochozoa</taxon>
        <taxon>Mollusca</taxon>
        <taxon>Gastropoda</taxon>
        <taxon>Heterobranchia</taxon>
        <taxon>Euthyneura</taxon>
        <taxon>Panpulmonata</taxon>
        <taxon>Sacoglossa</taxon>
        <taxon>Placobranchoidea</taxon>
        <taxon>Plakobranchidae</taxon>
        <taxon>Plakobranchus</taxon>
    </lineage>
</organism>
<accession>A0AAV4A250</accession>
<gene>
    <name evidence="1" type="ORF">PoB_002874600</name>
</gene>
<evidence type="ECO:0000313" key="2">
    <source>
        <dbReference type="Proteomes" id="UP000735302"/>
    </source>
</evidence>
<name>A0AAV4A250_9GAST</name>
<comment type="caution">
    <text evidence="1">The sequence shown here is derived from an EMBL/GenBank/DDBJ whole genome shotgun (WGS) entry which is preliminary data.</text>
</comment>
<evidence type="ECO:0000313" key="1">
    <source>
        <dbReference type="EMBL" id="GFO02241.1"/>
    </source>
</evidence>
<reference evidence="1 2" key="1">
    <citation type="journal article" date="2021" name="Elife">
        <title>Chloroplast acquisition without the gene transfer in kleptoplastic sea slugs, Plakobranchus ocellatus.</title>
        <authorList>
            <person name="Maeda T."/>
            <person name="Takahashi S."/>
            <person name="Yoshida T."/>
            <person name="Shimamura S."/>
            <person name="Takaki Y."/>
            <person name="Nagai Y."/>
            <person name="Toyoda A."/>
            <person name="Suzuki Y."/>
            <person name="Arimoto A."/>
            <person name="Ishii H."/>
            <person name="Satoh N."/>
            <person name="Nishiyama T."/>
            <person name="Hasebe M."/>
            <person name="Maruyama T."/>
            <person name="Minagawa J."/>
            <person name="Obokata J."/>
            <person name="Shigenobu S."/>
        </authorList>
    </citation>
    <scope>NUCLEOTIDE SEQUENCE [LARGE SCALE GENOMIC DNA]</scope>
</reference>